<evidence type="ECO:0000256" key="4">
    <source>
        <dbReference type="ARBA" id="ARBA00023002"/>
    </source>
</evidence>
<comment type="cofactor">
    <cofactor evidence="1">
        <name>Mo-molybdopterin</name>
        <dbReference type="ChEBI" id="CHEBI:71302"/>
    </cofactor>
</comment>
<keyword evidence="3" id="KW-0479">Metal-binding</keyword>
<sequence>MKKSVSSELRRKLMAGAARAGALAALRPLRILAAEVGSSAALGFAEIPDGALAEQHLYALPGKVPLIKKTYRPPNFETPIEYFRTPITPNDAFFVRYHLAGIAGVSAADWTLSVGGESAEREFEFTLDQLKKNFAPAEITAICQCSGNRRGLFEPHVAGVQWGVGAMGNAVWRGVRLKDVLAKVGVKSDALEVVFGAADHAVIEKTPAFVKSLPMEVALDENTLIAFEMNGKPLPHWNGFPARLVVPGWTATYWVKQLISVRVVSKPETNFWMSTAYRLPRGKFKTPSFKSQVASANEPITTMVVNSLITSLKSGQQIPRGKPIELKGIAWDGGAGIDRVEVSIDLGASWQGAQLGGDLGRFSFREFTLAVPARERGSIVVMARAISRSGETQVERLIHNPAGYHHNVIQRLYVEVV</sequence>
<organism evidence="7 8">
    <name type="scientific">Burkholderia territorii</name>
    <dbReference type="NCBI Taxonomy" id="1503055"/>
    <lineage>
        <taxon>Bacteria</taxon>
        <taxon>Pseudomonadati</taxon>
        <taxon>Pseudomonadota</taxon>
        <taxon>Betaproteobacteria</taxon>
        <taxon>Burkholderiales</taxon>
        <taxon>Burkholderiaceae</taxon>
        <taxon>Burkholderia</taxon>
        <taxon>Burkholderia cepacia complex</taxon>
    </lineage>
</organism>
<keyword evidence="4" id="KW-0560">Oxidoreductase</keyword>
<dbReference type="SUPFAM" id="SSF56524">
    <property type="entry name" value="Oxidoreductase molybdopterin-binding domain"/>
    <property type="match status" value="1"/>
</dbReference>
<proteinExistence type="predicted"/>
<dbReference type="InterPro" id="IPR005066">
    <property type="entry name" value="MoCF_OxRdtse_dimer"/>
</dbReference>
<comment type="caution">
    <text evidence="7">The sequence shown here is derived from an EMBL/GenBank/DDBJ whole genome shotgun (WGS) entry which is preliminary data.</text>
</comment>
<evidence type="ECO:0000313" key="8">
    <source>
        <dbReference type="Proteomes" id="UP000068016"/>
    </source>
</evidence>
<dbReference type="Pfam" id="PF03404">
    <property type="entry name" value="Mo-co_dimer"/>
    <property type="match status" value="1"/>
</dbReference>
<evidence type="ECO:0000259" key="6">
    <source>
        <dbReference type="Pfam" id="PF03404"/>
    </source>
</evidence>
<dbReference type="GO" id="GO:0030151">
    <property type="term" value="F:molybdenum ion binding"/>
    <property type="evidence" value="ECO:0007669"/>
    <property type="project" value="InterPro"/>
</dbReference>
<evidence type="ECO:0000313" key="7">
    <source>
        <dbReference type="EMBL" id="KWN05604.1"/>
    </source>
</evidence>
<dbReference type="PANTHER" id="PTHR19372">
    <property type="entry name" value="SULFITE REDUCTASE"/>
    <property type="match status" value="1"/>
</dbReference>
<dbReference type="RefSeq" id="WP_060348670.1">
    <property type="nucleotide sequence ID" value="NZ_LPLZ01000081.1"/>
</dbReference>
<protein>
    <submittedName>
        <fullName evidence="7">Oxidase</fullName>
    </submittedName>
</protein>
<dbReference type="InterPro" id="IPR000572">
    <property type="entry name" value="OxRdtase_Mopterin-bd_dom"/>
</dbReference>
<dbReference type="GO" id="GO:0020037">
    <property type="term" value="F:heme binding"/>
    <property type="evidence" value="ECO:0007669"/>
    <property type="project" value="TreeGrafter"/>
</dbReference>
<dbReference type="GO" id="GO:0043546">
    <property type="term" value="F:molybdopterin cofactor binding"/>
    <property type="evidence" value="ECO:0007669"/>
    <property type="project" value="TreeGrafter"/>
</dbReference>
<dbReference type="InterPro" id="IPR036374">
    <property type="entry name" value="OxRdtase_Mopterin-bd_sf"/>
</dbReference>
<dbReference type="InterPro" id="IPR014756">
    <property type="entry name" value="Ig_E-set"/>
</dbReference>
<dbReference type="AlphaFoldDB" id="A0A108E6K4"/>
<feature type="domain" description="Oxidoreductase molybdopterin-binding" evidence="5">
    <location>
        <begin position="105"/>
        <end position="272"/>
    </location>
</feature>
<dbReference type="PRINTS" id="PR00407">
    <property type="entry name" value="EUMOPTERIN"/>
</dbReference>
<evidence type="ECO:0000256" key="2">
    <source>
        <dbReference type="ARBA" id="ARBA00022505"/>
    </source>
</evidence>
<dbReference type="PANTHER" id="PTHR19372:SF7">
    <property type="entry name" value="SULFITE OXIDASE, MITOCHONDRIAL"/>
    <property type="match status" value="1"/>
</dbReference>
<dbReference type="GO" id="GO:0006790">
    <property type="term" value="P:sulfur compound metabolic process"/>
    <property type="evidence" value="ECO:0007669"/>
    <property type="project" value="TreeGrafter"/>
</dbReference>
<dbReference type="GO" id="GO:0008482">
    <property type="term" value="F:sulfite oxidase activity"/>
    <property type="evidence" value="ECO:0007669"/>
    <property type="project" value="TreeGrafter"/>
</dbReference>
<reference evidence="7 8" key="1">
    <citation type="submission" date="2015-11" db="EMBL/GenBank/DDBJ databases">
        <title>Expanding the genomic diversity of Burkholderia species for the development of highly accurate diagnostics.</title>
        <authorList>
            <person name="Sahl J."/>
            <person name="Keim P."/>
            <person name="Wagner D."/>
        </authorList>
    </citation>
    <scope>NUCLEOTIDE SEQUENCE [LARGE SCALE GENOMIC DNA]</scope>
    <source>
        <strain evidence="7 8">MSMB793WGS</strain>
    </source>
</reference>
<keyword evidence="2" id="KW-0500">Molybdenum</keyword>
<dbReference type="Proteomes" id="UP000068016">
    <property type="component" value="Unassembled WGS sequence"/>
</dbReference>
<feature type="domain" description="Moybdenum cofactor oxidoreductase dimerisation" evidence="6">
    <location>
        <begin position="299"/>
        <end position="415"/>
    </location>
</feature>
<accession>A0A108E6K4</accession>
<dbReference type="Pfam" id="PF00174">
    <property type="entry name" value="Oxidored_molyb"/>
    <property type="match status" value="1"/>
</dbReference>
<name>A0A108E6K4_9BURK</name>
<dbReference type="SUPFAM" id="SSF81296">
    <property type="entry name" value="E set domains"/>
    <property type="match status" value="1"/>
</dbReference>
<evidence type="ECO:0000256" key="1">
    <source>
        <dbReference type="ARBA" id="ARBA00001924"/>
    </source>
</evidence>
<dbReference type="Gene3D" id="3.90.420.10">
    <property type="entry name" value="Oxidoreductase, molybdopterin-binding domain"/>
    <property type="match status" value="1"/>
</dbReference>
<evidence type="ECO:0000259" key="5">
    <source>
        <dbReference type="Pfam" id="PF00174"/>
    </source>
</evidence>
<dbReference type="Gene3D" id="2.60.40.650">
    <property type="match status" value="1"/>
</dbReference>
<evidence type="ECO:0000256" key="3">
    <source>
        <dbReference type="ARBA" id="ARBA00022723"/>
    </source>
</evidence>
<dbReference type="EMBL" id="LPLZ01000081">
    <property type="protein sequence ID" value="KWN05604.1"/>
    <property type="molecule type" value="Genomic_DNA"/>
</dbReference>
<gene>
    <name evidence="7" type="ORF">WT83_29010</name>
</gene>
<dbReference type="InterPro" id="IPR008335">
    <property type="entry name" value="Mopterin_OxRdtase_euk"/>
</dbReference>